<evidence type="ECO:0000313" key="1">
    <source>
        <dbReference type="EMBL" id="AOO82394.1"/>
    </source>
</evidence>
<organism evidence="1 2">
    <name type="scientific">Bosea vaviloviae</name>
    <dbReference type="NCBI Taxonomy" id="1526658"/>
    <lineage>
        <taxon>Bacteria</taxon>
        <taxon>Pseudomonadati</taxon>
        <taxon>Pseudomonadota</taxon>
        <taxon>Alphaproteobacteria</taxon>
        <taxon>Hyphomicrobiales</taxon>
        <taxon>Boseaceae</taxon>
        <taxon>Bosea</taxon>
    </lineage>
</organism>
<dbReference type="STRING" id="1526658.BHK69_19855"/>
<keyword evidence="2" id="KW-1185">Reference proteome</keyword>
<sequence length="259" mass="29104">MIHHQLSAAFGSAYISAGPLPQRLKQPIVEKMNQLSERVAREVDATTFDQAIDIVCHPERWPSHFALAMANAYPLGHAEARFFLEQIKAIRNDLSHGRSISTRQLEKGTCYANDLADAIKEFFRGVGMAQDYNVPMIVRYVDSLGNQSHLSGVSTNISNRIIDWRRSGRGDLYPGDTLIAEVEVDPSYEASGYAVSWFLYGHSARISGTKAVVPIEIQHVSEQIEVRFEVKSDRQWHRQGELDDALCLLFRVLPPVAPR</sequence>
<protein>
    <recommendedName>
        <fullName evidence="3">Swt1-like HEPN domain-containing protein</fullName>
    </recommendedName>
</protein>
<dbReference type="Proteomes" id="UP000094969">
    <property type="component" value="Chromosome"/>
</dbReference>
<dbReference type="KEGG" id="bvv:BHK69_19855"/>
<evidence type="ECO:0008006" key="3">
    <source>
        <dbReference type="Google" id="ProtNLM"/>
    </source>
</evidence>
<accession>A0A1D7U4U6</accession>
<dbReference type="OrthoDB" id="8265499at2"/>
<proteinExistence type="predicted"/>
<evidence type="ECO:0000313" key="2">
    <source>
        <dbReference type="Proteomes" id="UP000094969"/>
    </source>
</evidence>
<dbReference type="RefSeq" id="WP_069691603.1">
    <property type="nucleotide sequence ID" value="NZ_CP017147.1"/>
</dbReference>
<gene>
    <name evidence="1" type="ORF">BHK69_19855</name>
</gene>
<dbReference type="AlphaFoldDB" id="A0A1D7U4U6"/>
<dbReference type="EMBL" id="CP017147">
    <property type="protein sequence ID" value="AOO82394.1"/>
    <property type="molecule type" value="Genomic_DNA"/>
</dbReference>
<reference evidence="1 2" key="1">
    <citation type="journal article" date="2015" name="Antonie Van Leeuwenhoek">
        <title>Bosea vaviloviae sp. nov., a new species of slow-growing rhizobia isolated from nodules of the relict species Vavilovia formosa (Stev.) Fed.</title>
        <authorList>
            <person name="Safronova V.I."/>
            <person name="Kuznetsova I.G."/>
            <person name="Sazanova A.L."/>
            <person name="Kimeklis A.K."/>
            <person name="Belimov A.A."/>
            <person name="Andronov E.E."/>
            <person name="Pinaev A.G."/>
            <person name="Chizhevskaya E.P."/>
            <person name="Pukhaev A.R."/>
            <person name="Popov K.P."/>
            <person name="Willems A."/>
            <person name="Tikhonovich I.A."/>
        </authorList>
    </citation>
    <scope>NUCLEOTIDE SEQUENCE [LARGE SCALE GENOMIC DNA]</scope>
    <source>
        <strain evidence="1 2">Vaf18</strain>
    </source>
</reference>
<name>A0A1D7U4U6_9HYPH</name>